<evidence type="ECO:0000313" key="2">
    <source>
        <dbReference type="Proteomes" id="UP000198525"/>
    </source>
</evidence>
<dbReference type="InterPro" id="IPR011008">
    <property type="entry name" value="Dimeric_a/b-barrel"/>
</dbReference>
<dbReference type="Proteomes" id="UP000198525">
    <property type="component" value="Unassembled WGS sequence"/>
</dbReference>
<dbReference type="RefSeq" id="WP_089687325.1">
    <property type="nucleotide sequence ID" value="NZ_FNES01000012.1"/>
</dbReference>
<dbReference type="PIRSF" id="PIRSF007028">
    <property type="entry name" value="UCP007028"/>
    <property type="match status" value="1"/>
</dbReference>
<dbReference type="EMBL" id="FNES01000012">
    <property type="protein sequence ID" value="SDK16436.1"/>
    <property type="molecule type" value="Genomic_DNA"/>
</dbReference>
<evidence type="ECO:0000313" key="1">
    <source>
        <dbReference type="EMBL" id="SDK16436.1"/>
    </source>
</evidence>
<dbReference type="AlphaFoldDB" id="A0A1G8ZMV9"/>
<dbReference type="OrthoDB" id="9792392at2"/>
<reference evidence="1 2" key="1">
    <citation type="submission" date="2016-10" db="EMBL/GenBank/DDBJ databases">
        <authorList>
            <person name="de Groot N.N."/>
        </authorList>
    </citation>
    <scope>NUCLEOTIDE SEQUENCE [LARGE SCALE GENOMIC DNA]</scope>
    <source>
        <strain evidence="1 2">CGMCC 1.6133</strain>
    </source>
</reference>
<dbReference type="SUPFAM" id="SSF54909">
    <property type="entry name" value="Dimeric alpha+beta barrel"/>
    <property type="match status" value="1"/>
</dbReference>
<accession>A0A1G8ZMV9</accession>
<proteinExistence type="predicted"/>
<dbReference type="Pfam" id="PF07237">
    <property type="entry name" value="DUF1428"/>
    <property type="match status" value="1"/>
</dbReference>
<organism evidence="1 2">
    <name type="scientific">Billgrantia gudaonensis</name>
    <dbReference type="NCBI Taxonomy" id="376427"/>
    <lineage>
        <taxon>Bacteria</taxon>
        <taxon>Pseudomonadati</taxon>
        <taxon>Pseudomonadota</taxon>
        <taxon>Gammaproteobacteria</taxon>
        <taxon>Oceanospirillales</taxon>
        <taxon>Halomonadaceae</taxon>
        <taxon>Billgrantia</taxon>
    </lineage>
</organism>
<name>A0A1G8ZMV9_9GAMM</name>
<dbReference type="Gene3D" id="3.30.70.100">
    <property type="match status" value="1"/>
</dbReference>
<keyword evidence="2" id="KW-1185">Reference proteome</keyword>
<sequence length="119" mass="13911">MSYVDGFVIPVPLGRLDDYLRLARRAGEIWKEYGALEYVECVGDDLRPGERASFSQNVELEPGETVIFAWVRYASREDRNRILEQVMNDPRLADMVDHAKLPFDVERLFWGGFMERIRL</sequence>
<gene>
    <name evidence="1" type="ORF">SAMN04487954_11271</name>
</gene>
<dbReference type="InterPro" id="IPR009874">
    <property type="entry name" value="DUF1428"/>
</dbReference>
<protein>
    <submittedName>
        <fullName evidence="1">Uncharacterized conserved protein YbaA, DUF1428 family</fullName>
    </submittedName>
</protein>
<dbReference type="STRING" id="376427.SAMN04487954_11271"/>